<dbReference type="Pfam" id="PF13802">
    <property type="entry name" value="Gal_mutarotas_2"/>
    <property type="match status" value="1"/>
</dbReference>
<evidence type="ECO:0000313" key="12">
    <source>
        <dbReference type="EMBL" id="CEO53014.1"/>
    </source>
</evidence>
<feature type="signal peptide" evidence="8">
    <location>
        <begin position="1"/>
        <end position="16"/>
    </location>
</feature>
<dbReference type="EC" id="3.2.1.20" evidence="3"/>
<dbReference type="InterPro" id="IPR013780">
    <property type="entry name" value="Glyco_hydro_b"/>
</dbReference>
<dbReference type="CDD" id="cd06602">
    <property type="entry name" value="GH31_MGAM_SI_GAA"/>
    <property type="match status" value="1"/>
</dbReference>
<evidence type="ECO:0000259" key="11">
    <source>
        <dbReference type="Pfam" id="PF21365"/>
    </source>
</evidence>
<dbReference type="PROSITE" id="PS00129">
    <property type="entry name" value="GLYCOSYL_HYDROL_F31_1"/>
    <property type="match status" value="1"/>
</dbReference>
<evidence type="ECO:0000256" key="4">
    <source>
        <dbReference type="ARBA" id="ARBA00022801"/>
    </source>
</evidence>
<feature type="domain" description="Glycoside hydrolase family 31 N-terminal" evidence="10">
    <location>
        <begin position="96"/>
        <end position="215"/>
    </location>
</feature>
<dbReference type="InterPro" id="IPR030458">
    <property type="entry name" value="Glyco_hydro_31_AS"/>
</dbReference>
<gene>
    <name evidence="12" type="ORF">BN869_000009072_1</name>
</gene>
<dbReference type="SUPFAM" id="SSF51445">
    <property type="entry name" value="(Trans)glycosidases"/>
    <property type="match status" value="1"/>
</dbReference>
<dbReference type="InterPro" id="IPR025887">
    <property type="entry name" value="Glyco_hydro_31_N_dom"/>
</dbReference>
<dbReference type="InterPro" id="IPR048395">
    <property type="entry name" value="Glyco_hydro_31_C"/>
</dbReference>
<evidence type="ECO:0000256" key="8">
    <source>
        <dbReference type="SAM" id="SignalP"/>
    </source>
</evidence>
<feature type="chain" id="PRO_5002118275" description="alpha-glucosidase" evidence="8">
    <location>
        <begin position="17"/>
        <end position="892"/>
    </location>
</feature>
<dbReference type="InterPro" id="IPR000322">
    <property type="entry name" value="Glyco_hydro_31_TIM"/>
</dbReference>
<protein>
    <recommendedName>
        <fullName evidence="3">alpha-glucosidase</fullName>
        <ecNumber evidence="3">3.2.1.20</ecNumber>
    </recommendedName>
</protein>
<evidence type="ECO:0000256" key="5">
    <source>
        <dbReference type="ARBA" id="ARBA00023295"/>
    </source>
</evidence>
<keyword evidence="8" id="KW-0732">Signal</keyword>
<dbReference type="InterPro" id="IPR017853">
    <property type="entry name" value="GH"/>
</dbReference>
<dbReference type="Gene3D" id="3.20.20.80">
    <property type="entry name" value="Glycosidases"/>
    <property type="match status" value="2"/>
</dbReference>
<evidence type="ECO:0000259" key="9">
    <source>
        <dbReference type="Pfam" id="PF01055"/>
    </source>
</evidence>
<dbReference type="GO" id="GO:0004558">
    <property type="term" value="F:alpha-1,4-glucosidase activity"/>
    <property type="evidence" value="ECO:0007669"/>
    <property type="project" value="UniProtKB-EC"/>
</dbReference>
<evidence type="ECO:0000256" key="2">
    <source>
        <dbReference type="ARBA" id="ARBA00007806"/>
    </source>
</evidence>
<comment type="catalytic activity">
    <reaction evidence="1">
        <text>Hydrolysis of terminal, non-reducing (1-&gt;4)-linked alpha-D-glucose residues with release of alpha-D-glucose.</text>
        <dbReference type="EC" id="3.2.1.20"/>
    </reaction>
</comment>
<keyword evidence="4 6" id="KW-0378">Hydrolase</keyword>
<keyword evidence="5 6" id="KW-0326">Glycosidase</keyword>
<reference evidence="12" key="1">
    <citation type="submission" date="2015-01" db="EMBL/GenBank/DDBJ databases">
        <authorList>
            <person name="Durling Mikael"/>
        </authorList>
    </citation>
    <scope>NUCLEOTIDE SEQUENCE</scope>
</reference>
<dbReference type="PANTHER" id="PTHR22762:SF95">
    <property type="entry name" value="ALPHA_BETA-GLUCOSIDASE AGDC-RELATED"/>
    <property type="match status" value="1"/>
</dbReference>
<evidence type="ECO:0000259" key="10">
    <source>
        <dbReference type="Pfam" id="PF13802"/>
    </source>
</evidence>
<comment type="similarity">
    <text evidence="2 6">Belongs to the glycosyl hydrolase 31 family.</text>
</comment>
<evidence type="ECO:0000256" key="1">
    <source>
        <dbReference type="ARBA" id="ARBA00001657"/>
    </source>
</evidence>
<name>A0A0B7K755_BIOOC</name>
<evidence type="ECO:0000256" key="6">
    <source>
        <dbReference type="RuleBase" id="RU361185"/>
    </source>
</evidence>
<dbReference type="EMBL" id="CDPU01000032">
    <property type="protein sequence ID" value="CEO53014.1"/>
    <property type="molecule type" value="Genomic_DNA"/>
</dbReference>
<dbReference type="Pfam" id="PF21365">
    <property type="entry name" value="Glyco_hydro_31_3rd"/>
    <property type="match status" value="1"/>
</dbReference>
<dbReference type="InterPro" id="IPR011013">
    <property type="entry name" value="Gal_mutarotase_sf_dom"/>
</dbReference>
<dbReference type="PANTHER" id="PTHR22762">
    <property type="entry name" value="ALPHA-GLUCOSIDASE"/>
    <property type="match status" value="1"/>
</dbReference>
<dbReference type="GO" id="GO:0005975">
    <property type="term" value="P:carbohydrate metabolic process"/>
    <property type="evidence" value="ECO:0007669"/>
    <property type="project" value="InterPro"/>
</dbReference>
<dbReference type="AlphaFoldDB" id="A0A0B7K755"/>
<dbReference type="SUPFAM" id="SSF51011">
    <property type="entry name" value="Glycosyl hydrolase domain"/>
    <property type="match status" value="1"/>
</dbReference>
<feature type="domain" description="Glycoside hydrolase family 31 TIM barrel" evidence="9">
    <location>
        <begin position="261"/>
        <end position="695"/>
    </location>
</feature>
<feature type="domain" description="Glycosyl hydrolase family 31 C-terminal" evidence="11">
    <location>
        <begin position="703"/>
        <end position="791"/>
    </location>
</feature>
<dbReference type="GO" id="GO:0030246">
    <property type="term" value="F:carbohydrate binding"/>
    <property type="evidence" value="ECO:0007669"/>
    <property type="project" value="InterPro"/>
</dbReference>
<dbReference type="SUPFAM" id="SSF74650">
    <property type="entry name" value="Galactose mutarotase-like"/>
    <property type="match status" value="1"/>
</dbReference>
<organism evidence="12">
    <name type="scientific">Bionectria ochroleuca</name>
    <name type="common">Gliocladium roseum</name>
    <dbReference type="NCBI Taxonomy" id="29856"/>
    <lineage>
        <taxon>Eukaryota</taxon>
        <taxon>Fungi</taxon>
        <taxon>Dikarya</taxon>
        <taxon>Ascomycota</taxon>
        <taxon>Pezizomycotina</taxon>
        <taxon>Sordariomycetes</taxon>
        <taxon>Hypocreomycetidae</taxon>
        <taxon>Hypocreales</taxon>
        <taxon>Bionectriaceae</taxon>
        <taxon>Clonostachys</taxon>
    </lineage>
</organism>
<evidence type="ECO:0000256" key="3">
    <source>
        <dbReference type="ARBA" id="ARBA00012741"/>
    </source>
</evidence>
<dbReference type="Pfam" id="PF01055">
    <property type="entry name" value="Glyco_hydro_31_2nd"/>
    <property type="match status" value="1"/>
</dbReference>
<feature type="region of interest" description="Disordered" evidence="7">
    <location>
        <begin position="440"/>
        <end position="475"/>
    </location>
</feature>
<accession>A0A0B7K755</accession>
<proteinExistence type="inferred from homology"/>
<dbReference type="Gene3D" id="2.60.40.1760">
    <property type="entry name" value="glycosyl hydrolase (family 31)"/>
    <property type="match status" value="1"/>
</dbReference>
<evidence type="ECO:0000256" key="7">
    <source>
        <dbReference type="SAM" id="MobiDB-lite"/>
    </source>
</evidence>
<sequence length="892" mass="99796">MKAFFALSCLLSAVQAVTLSDCPGYKASNVKTTDTGLTADLGLNGATCGIYGRDLHTLKLVVEYQTDKRLHVVIQDGGLNVFQIQEDIIPRPANNKAKAANSDLEFSLIEQPFSFKVKRRKTGEVLFDTTGNKLVFETQFLHFKTNLPANPNLYGLGEHTDSFRFNTDGSYRRTLWNREAPFVPRKSNLYGSMPMYIEHRDTGTHGVLFLNSDGMDINMTKTTNGHSLEYNTLGGIVDLYFFAGPDPTELSKQHAEAFGLPAMMPYWSLGFHQAKYGYWDVNMLAEVAANYSTANIPLEVVWADIDYMDYRKDFTLDPQRFPLKKVRELVSTLKSRDQRFVMMLDPGISNKAGYAPFTRGHNKGVFLKTAGGSDFRGVQWAGVVVWPDYHSQEGQQWWKDEILSFFNPDTGVDVDGIWNDMNEPSNFCPDVNCDPVAHAKAANAPPEPKNAPRDNTGRPIPGFPASFQPKSSKRSLPDEIEEYNALIGDDLPLVQRGNELVKRADGDKKGLNERTNYYLLNPFYRINNAKGDISKVTVYTNITNHDGTKQYDTHNLYGLTMTMASYKAMLARRPTKRPFVLTRSTFLTTGVWSAHWFGDNYSSWDDYRFSISQMLTSAAVHNMPMTGSDVCGFNGNVKEGMCARWAMLSAFQPFMRNHAEIGAPHQEFYLWSSATKSAQKALDARYRLMDYIYTALHMSSTTGSPSVYPLFFLYPQDKNTYAIQTQWFLGNAILICPVVTDDGTSVTFYLPDDIFYDFWTLKQVKGEGKTMTLNNLSLQDIPVYYRGGTIVPQRSKSAMRTASLRGKEFTLFVAPGKDDSATGSLVLDDGESLKGSTSDIQFSYKGGSLSVTGSFAYKSGRKVEKIVILGVDGQKNKTGSWSLDSAFSVSGF</sequence>
<dbReference type="CDD" id="cd14752">
    <property type="entry name" value="GH31_N"/>
    <property type="match status" value="1"/>
</dbReference>
<dbReference type="Gene3D" id="2.60.40.1180">
    <property type="entry name" value="Golgi alpha-mannosidase II"/>
    <property type="match status" value="2"/>
</dbReference>